<reference evidence="3" key="1">
    <citation type="submission" date="2020-01" db="EMBL/GenBank/DDBJ databases">
        <authorList>
            <person name="Mishra B."/>
        </authorList>
    </citation>
    <scope>NUCLEOTIDE SEQUENCE [LARGE SCALE GENOMIC DNA]</scope>
</reference>
<evidence type="ECO:0000259" key="2">
    <source>
        <dbReference type="Pfam" id="PF11883"/>
    </source>
</evidence>
<dbReference type="OrthoDB" id="1111053at2759"/>
<evidence type="ECO:0000313" key="4">
    <source>
        <dbReference type="Proteomes" id="UP000467841"/>
    </source>
</evidence>
<proteinExistence type="predicted"/>
<dbReference type="Gene3D" id="1.10.510.10">
    <property type="entry name" value="Transferase(Phosphotransferase) domain 1"/>
    <property type="match status" value="1"/>
</dbReference>
<dbReference type="PANTHER" id="PTHR27006">
    <property type="entry name" value="PROMASTIGOTE SURFACE ANTIGEN PROTEIN PSA"/>
    <property type="match status" value="1"/>
</dbReference>
<organism evidence="3 4">
    <name type="scientific">Microthlaspi erraticum</name>
    <dbReference type="NCBI Taxonomy" id="1685480"/>
    <lineage>
        <taxon>Eukaryota</taxon>
        <taxon>Viridiplantae</taxon>
        <taxon>Streptophyta</taxon>
        <taxon>Embryophyta</taxon>
        <taxon>Tracheophyta</taxon>
        <taxon>Spermatophyta</taxon>
        <taxon>Magnoliopsida</taxon>
        <taxon>eudicotyledons</taxon>
        <taxon>Gunneridae</taxon>
        <taxon>Pentapetalae</taxon>
        <taxon>rosids</taxon>
        <taxon>malvids</taxon>
        <taxon>Brassicales</taxon>
        <taxon>Brassicaceae</taxon>
        <taxon>Coluteocarpeae</taxon>
        <taxon>Microthlaspi</taxon>
    </lineage>
</organism>
<sequence>MSPEYAWTGLFSEKSDIYSFGVLMLEIISGKRISRFIFGDENKGLLAYAWESWCETGGMNVLDRDLADSCNAFEVARCVQIGLLCVQHEVVDRPNTLQVLSMITSATGLPTPKQPIFAVHSLNAESMSQSKSKDLISVNQLTQSAVQGR</sequence>
<evidence type="ECO:0000313" key="3">
    <source>
        <dbReference type="EMBL" id="CAA7029723.1"/>
    </source>
</evidence>
<dbReference type="InterPro" id="IPR011009">
    <property type="entry name" value="Kinase-like_dom_sf"/>
</dbReference>
<name>A0A6D2IHM0_9BRAS</name>
<evidence type="ECO:0008006" key="5">
    <source>
        <dbReference type="Google" id="ProtNLM"/>
    </source>
</evidence>
<accession>A0A6D2IHM0</accession>
<gene>
    <name evidence="3" type="ORF">MERR_LOCUS16958</name>
</gene>
<dbReference type="EMBL" id="CACVBM020001085">
    <property type="protein sequence ID" value="CAA7029723.1"/>
    <property type="molecule type" value="Genomic_DNA"/>
</dbReference>
<dbReference type="Pfam" id="PF07714">
    <property type="entry name" value="PK_Tyr_Ser-Thr"/>
    <property type="match status" value="1"/>
</dbReference>
<keyword evidence="4" id="KW-1185">Reference proteome</keyword>
<feature type="domain" description="Serine-threonine/tyrosine-protein kinase catalytic" evidence="1">
    <location>
        <begin position="1"/>
        <end position="31"/>
    </location>
</feature>
<dbReference type="SUPFAM" id="SSF56112">
    <property type="entry name" value="Protein kinase-like (PK-like)"/>
    <property type="match status" value="1"/>
</dbReference>
<dbReference type="GO" id="GO:0004674">
    <property type="term" value="F:protein serine/threonine kinase activity"/>
    <property type="evidence" value="ECO:0007669"/>
    <property type="project" value="InterPro"/>
</dbReference>
<dbReference type="PANTHER" id="PTHR27006:SF586">
    <property type="entry name" value="CYSTEINE-RICH RECEPTOR-LIKE PROTEIN KINASE 10"/>
    <property type="match status" value="1"/>
</dbReference>
<dbReference type="InterPro" id="IPR001245">
    <property type="entry name" value="Ser-Thr/Tyr_kinase_cat_dom"/>
</dbReference>
<protein>
    <recommendedName>
        <fullName evidence="5">Serine-threonine/tyrosine-protein kinase catalytic domain-containing protein</fullName>
    </recommendedName>
</protein>
<dbReference type="Pfam" id="PF11883">
    <property type="entry name" value="DUF3403"/>
    <property type="match status" value="1"/>
</dbReference>
<evidence type="ECO:0000259" key="1">
    <source>
        <dbReference type="Pfam" id="PF07714"/>
    </source>
</evidence>
<dbReference type="AlphaFoldDB" id="A0A6D2IHM0"/>
<dbReference type="InterPro" id="IPR021820">
    <property type="entry name" value="S-locus_recpt_kinase_C"/>
</dbReference>
<comment type="caution">
    <text evidence="3">The sequence shown here is derived from an EMBL/GenBank/DDBJ whole genome shotgun (WGS) entry which is preliminary data.</text>
</comment>
<feature type="domain" description="S-locus receptor kinase C-terminal" evidence="2">
    <location>
        <begin position="105"/>
        <end position="149"/>
    </location>
</feature>
<dbReference type="Proteomes" id="UP000467841">
    <property type="component" value="Unassembled WGS sequence"/>
</dbReference>